<comment type="caution">
    <text evidence="1">The sequence shown here is derived from an EMBL/GenBank/DDBJ whole genome shotgun (WGS) entry which is preliminary data.</text>
</comment>
<evidence type="ECO:0000313" key="1">
    <source>
        <dbReference type="EMBL" id="PPS21090.1"/>
    </source>
</evidence>
<gene>
    <name evidence="1" type="ORF">DJ52_12985</name>
</gene>
<organism evidence="1 2">
    <name type="scientific">Brachyspira murdochii</name>
    <dbReference type="NCBI Taxonomy" id="84378"/>
    <lineage>
        <taxon>Bacteria</taxon>
        <taxon>Pseudomonadati</taxon>
        <taxon>Spirochaetota</taxon>
        <taxon>Spirochaetia</taxon>
        <taxon>Brachyspirales</taxon>
        <taxon>Brachyspiraceae</taxon>
        <taxon>Brachyspira</taxon>
    </lineage>
</organism>
<evidence type="ECO:0000313" key="2">
    <source>
        <dbReference type="Proteomes" id="UP000238924"/>
    </source>
</evidence>
<reference evidence="1 2" key="1">
    <citation type="submission" date="2014-04" db="EMBL/GenBank/DDBJ databases">
        <title>Whole genome sequence of 'Brachyspira hampsonii' D13-03603F2.</title>
        <authorList>
            <person name="Patterson A.H."/>
            <person name="Chaban B."/>
            <person name="Fernando C."/>
            <person name="Harding J.C."/>
            <person name="Hill J.E."/>
        </authorList>
    </citation>
    <scope>NUCLEOTIDE SEQUENCE [LARGE SCALE GENOMIC DNA]</scope>
    <source>
        <strain evidence="1 2">D13-03603F2</strain>
    </source>
</reference>
<dbReference type="Proteomes" id="UP000238924">
    <property type="component" value="Unassembled WGS sequence"/>
</dbReference>
<proteinExistence type="predicted"/>
<name>A0ABX5B1U7_9SPIR</name>
<keyword evidence="2" id="KW-1185">Reference proteome</keyword>
<dbReference type="EMBL" id="JJMJ01000234">
    <property type="protein sequence ID" value="PPS21090.1"/>
    <property type="molecule type" value="Genomic_DNA"/>
</dbReference>
<accession>A0ABX5B1U7</accession>
<sequence length="97" mass="11732">MNIEALENNIKNIFHKDEQQELNFTYIKRNGNYIIYLSYKKTKIISYNNYLLTIYKINNKTKTKNQVICNYLKMICLSKLAILELYFRLLINNIKNK</sequence>
<protein>
    <submittedName>
        <fullName evidence="1">Uncharacterized protein</fullName>
    </submittedName>
</protein>